<evidence type="ECO:0000259" key="14">
    <source>
        <dbReference type="Pfam" id="PF01557"/>
    </source>
</evidence>
<dbReference type="UniPathway" id="UPA00139">
    <property type="reaction ID" value="UER00341"/>
</dbReference>
<feature type="binding site" evidence="13">
    <location>
        <position position="250"/>
    </location>
    <ligand>
        <name>Mg(2+)</name>
        <dbReference type="ChEBI" id="CHEBI:18420"/>
    </ligand>
</feature>
<dbReference type="InterPro" id="IPR036462">
    <property type="entry name" value="Fumarylacetoacetase_N_sf"/>
</dbReference>
<keyword evidence="10" id="KW-0585">Phenylalanine catabolism</keyword>
<dbReference type="KEGG" id="lmd:METH_00440"/>
<dbReference type="GO" id="GO:1902000">
    <property type="term" value="P:homogentisate catabolic process"/>
    <property type="evidence" value="ECO:0007669"/>
    <property type="project" value="TreeGrafter"/>
</dbReference>
<sequence length="418" mass="45288">MALMKSWVASANDANHPFPLNNLPYGVFSVDGDDPRCGVAIGDLILDMQAAEESGIIQLGDAPLFDVPYWNDLMEEGPAVWAALRDRLTALLSDGAAEQGRVAPLMVPMAEAELHMPFAVSEYTDFYAGKNHAFNVGTMFRGPENALPPNWLHIPIGYNGRASSVVVSGTDVRRPWGQLKGPNEDKPRWAPCERFDIELELGAIVGTPSDGPITVQEADDHIFGYVLLNDWSARDIQAWEYQPLGPFQAKATANSISPWIVTKPALEPFRCGTPEREVELLDHLKDCGPMLYDIDLEVTMAPEGKSATTIARTNYKEMYYSAAQQLAHHSTSGCPMNAGDLLGSGTISGPTKESRGSLLELSWGGKEPITLKTGEERSFIADGDTLTLKGAAKGNGYTIGFGDCTGTVLPALEDPYAR</sequence>
<dbReference type="PANTHER" id="PTHR43069">
    <property type="entry name" value="FUMARYLACETOACETASE"/>
    <property type="match status" value="1"/>
</dbReference>
<dbReference type="FunFam" id="3.90.850.10:FF:000009">
    <property type="entry name" value="Fumarylacetoacetase"/>
    <property type="match status" value="1"/>
</dbReference>
<dbReference type="GO" id="GO:0006559">
    <property type="term" value="P:L-phenylalanine catabolic process"/>
    <property type="evidence" value="ECO:0007669"/>
    <property type="project" value="UniProtKB-UniPathway"/>
</dbReference>
<evidence type="ECO:0000256" key="7">
    <source>
        <dbReference type="ARBA" id="ARBA00022837"/>
    </source>
</evidence>
<keyword evidence="7 13" id="KW-0106">Calcium</keyword>
<feature type="binding site" evidence="12">
    <location>
        <position position="346"/>
    </location>
    <ligand>
        <name>substrate</name>
    </ligand>
</feature>
<comment type="pathway">
    <text evidence="3">Amino-acid degradation; L-phenylalanine degradation; acetoacetate and fumarate from L-phenylalanine: step 6/6.</text>
</comment>
<evidence type="ECO:0000256" key="13">
    <source>
        <dbReference type="PIRSR" id="PIRSR605959-3"/>
    </source>
</evidence>
<evidence type="ECO:0000256" key="1">
    <source>
        <dbReference type="ARBA" id="ARBA00001913"/>
    </source>
</evidence>
<feature type="binding site" evidence="13">
    <location>
        <position position="230"/>
    </location>
    <ligand>
        <name>Mg(2+)</name>
        <dbReference type="ChEBI" id="CHEBI:18420"/>
    </ligand>
</feature>
<feature type="binding site" evidence="13">
    <location>
        <position position="200"/>
    </location>
    <ligand>
        <name>Ca(2+)</name>
        <dbReference type="ChEBI" id="CHEBI:29108"/>
    </ligand>
</feature>
<feature type="binding site" evidence="12">
    <location>
        <position position="127"/>
    </location>
    <ligand>
        <name>substrate</name>
    </ligand>
</feature>
<feature type="binding site" evidence="12">
    <location>
        <position position="241"/>
    </location>
    <ligand>
        <name>substrate</name>
    </ligand>
</feature>
<evidence type="ECO:0000256" key="10">
    <source>
        <dbReference type="ARBA" id="ARBA00023232"/>
    </source>
</evidence>
<dbReference type="HOGENOM" id="CLU_026207_2_0_5"/>
<keyword evidence="8 13" id="KW-0460">Magnesium</keyword>
<feature type="domain" description="Fumarylacetoacetase-like C-terminal" evidence="14">
    <location>
        <begin position="124"/>
        <end position="408"/>
    </location>
</feature>
<feature type="binding site" evidence="13">
    <location>
        <position position="125"/>
    </location>
    <ligand>
        <name>Ca(2+)</name>
        <dbReference type="ChEBI" id="CHEBI:29108"/>
    </ligand>
</feature>
<dbReference type="EC" id="3.7.1.2" evidence="4"/>
<evidence type="ECO:0000256" key="4">
    <source>
        <dbReference type="ARBA" id="ARBA00012094"/>
    </source>
</evidence>
<organism evidence="16 17">
    <name type="scientific">Leisingera methylohalidivorans DSM 14336</name>
    <dbReference type="NCBI Taxonomy" id="999552"/>
    <lineage>
        <taxon>Bacteria</taxon>
        <taxon>Pseudomonadati</taxon>
        <taxon>Pseudomonadota</taxon>
        <taxon>Alphaproteobacteria</taxon>
        <taxon>Rhodobacterales</taxon>
        <taxon>Roseobacteraceae</taxon>
        <taxon>Leisingera</taxon>
    </lineage>
</organism>
<keyword evidence="5 13" id="KW-0479">Metal-binding</keyword>
<evidence type="ECO:0000313" key="16">
    <source>
        <dbReference type="EMBL" id="AHC99363.1"/>
    </source>
</evidence>
<dbReference type="OrthoDB" id="3766879at2"/>
<dbReference type="InterPro" id="IPR015377">
    <property type="entry name" value="Fumarylacetoacetase_N"/>
</dbReference>
<protein>
    <recommendedName>
        <fullName evidence="4">fumarylacetoacetase</fullName>
        <ecNumber evidence="4">3.7.1.2</ecNumber>
    </recommendedName>
</protein>
<evidence type="ECO:0000256" key="12">
    <source>
        <dbReference type="PIRSR" id="PIRSR605959-2"/>
    </source>
</evidence>
<dbReference type="Pfam" id="PF01557">
    <property type="entry name" value="FAA_hydrolase"/>
    <property type="match status" value="1"/>
</dbReference>
<evidence type="ECO:0000256" key="2">
    <source>
        <dbReference type="ARBA" id="ARBA00001946"/>
    </source>
</evidence>
<evidence type="ECO:0000256" key="8">
    <source>
        <dbReference type="ARBA" id="ARBA00022842"/>
    </source>
</evidence>
<keyword evidence="17" id="KW-1185">Reference proteome</keyword>
<dbReference type="STRING" id="999552.METH_00440"/>
<dbReference type="GO" id="GO:0046872">
    <property type="term" value="F:metal ion binding"/>
    <property type="evidence" value="ECO:0007669"/>
    <property type="project" value="UniProtKB-KW"/>
</dbReference>
<evidence type="ECO:0000256" key="5">
    <source>
        <dbReference type="ARBA" id="ARBA00022723"/>
    </source>
</evidence>
<dbReference type="EMBL" id="CP006773">
    <property type="protein sequence ID" value="AHC99363.1"/>
    <property type="molecule type" value="Genomic_DNA"/>
</dbReference>
<keyword evidence="9" id="KW-0828">Tyrosine catabolism</keyword>
<evidence type="ECO:0000256" key="3">
    <source>
        <dbReference type="ARBA" id="ARBA00004782"/>
    </source>
</evidence>
<dbReference type="InterPro" id="IPR036663">
    <property type="entry name" value="Fumarylacetoacetase_C_sf"/>
</dbReference>
<evidence type="ECO:0000256" key="11">
    <source>
        <dbReference type="PIRSR" id="PIRSR605959-1"/>
    </source>
</evidence>
<comment type="cofactor">
    <cofactor evidence="1 13">
        <name>Ca(2+)</name>
        <dbReference type="ChEBI" id="CHEBI:29108"/>
    </cofactor>
</comment>
<feature type="binding site" evidence="12">
    <location>
        <position position="237"/>
    </location>
    <ligand>
        <name>substrate</name>
    </ligand>
</feature>
<dbReference type="AlphaFoldDB" id="V9VNU1"/>
<dbReference type="GO" id="GO:0006572">
    <property type="term" value="P:L-tyrosine catabolic process"/>
    <property type="evidence" value="ECO:0007669"/>
    <property type="project" value="UniProtKB-KW"/>
</dbReference>
<dbReference type="NCBIfam" id="TIGR01266">
    <property type="entry name" value="fum_ac_acetase"/>
    <property type="match status" value="1"/>
</dbReference>
<reference evidence="16 17" key="1">
    <citation type="submission" date="2013-09" db="EMBL/GenBank/DDBJ databases">
        <authorList>
            <consortium name="DOE Joint Genome Institute"/>
            <person name="Klenk H.-P."/>
            <person name="Huntemann M."/>
            <person name="Han J."/>
            <person name="Chen A."/>
            <person name="Kyrpides N."/>
            <person name="Mavromatis K."/>
            <person name="Markowitz V."/>
            <person name="Palaniappan K."/>
            <person name="Ivanova N."/>
            <person name="Schaumberg A."/>
            <person name="Pati A."/>
            <person name="Liolios K."/>
            <person name="Nordberg H.P."/>
            <person name="Cantor M.N."/>
            <person name="Hua S.X."/>
            <person name="Woyke T."/>
        </authorList>
    </citation>
    <scope>NUCLEOTIDE SEQUENCE [LARGE SCALE GENOMIC DNA]</scope>
    <source>
        <strain evidence="16 17">DSM 14336</strain>
    </source>
</reference>
<dbReference type="SUPFAM" id="SSF56529">
    <property type="entry name" value="FAH"/>
    <property type="match status" value="1"/>
</dbReference>
<evidence type="ECO:0000259" key="15">
    <source>
        <dbReference type="Pfam" id="PF09298"/>
    </source>
</evidence>
<dbReference type="GO" id="GO:0004334">
    <property type="term" value="F:fumarylacetoacetase activity"/>
    <property type="evidence" value="ECO:0007669"/>
    <property type="project" value="UniProtKB-EC"/>
</dbReference>
<evidence type="ECO:0000256" key="9">
    <source>
        <dbReference type="ARBA" id="ARBA00022878"/>
    </source>
</evidence>
<dbReference type="SUPFAM" id="SSF63433">
    <property type="entry name" value="Fumarylacetoacetate hydrolase, FAH, N-terminal domain"/>
    <property type="match status" value="1"/>
</dbReference>
<dbReference type="Gene3D" id="3.90.850.10">
    <property type="entry name" value="Fumarylacetoacetase-like, C-terminal domain"/>
    <property type="match status" value="1"/>
</dbReference>
<proteinExistence type="predicted"/>
<dbReference type="InterPro" id="IPR011234">
    <property type="entry name" value="Fumarylacetoacetase-like_C"/>
</dbReference>
<dbReference type="Proteomes" id="UP000018780">
    <property type="component" value="Chromosome"/>
</dbReference>
<accession>V9VNU1</accession>
<name>V9VNU1_9RHOB</name>
<evidence type="ECO:0000256" key="6">
    <source>
        <dbReference type="ARBA" id="ARBA00022801"/>
    </source>
</evidence>
<dbReference type="InterPro" id="IPR005959">
    <property type="entry name" value="Fumarylacetoacetase"/>
</dbReference>
<evidence type="ECO:0000313" key="17">
    <source>
        <dbReference type="Proteomes" id="UP000018780"/>
    </source>
</evidence>
<gene>
    <name evidence="16" type="ORF">METH_00440</name>
</gene>
<feature type="domain" description="Fumarylacetoacetase N-terminal" evidence="15">
    <location>
        <begin position="21"/>
        <end position="117"/>
    </location>
</feature>
<comment type="cofactor">
    <cofactor evidence="2 13">
        <name>Mg(2+)</name>
        <dbReference type="ChEBI" id="CHEBI:18420"/>
    </cofactor>
</comment>
<feature type="binding site" evidence="13">
    <location>
        <position position="198"/>
    </location>
    <ligand>
        <name>Ca(2+)</name>
        <dbReference type="ChEBI" id="CHEBI:29108"/>
    </ligand>
</feature>
<feature type="binding site" evidence="12">
    <location>
        <position position="141"/>
    </location>
    <ligand>
        <name>substrate</name>
    </ligand>
</feature>
<dbReference type="PATRIC" id="fig|999552.6.peg.83"/>
<dbReference type="Pfam" id="PF09298">
    <property type="entry name" value="FAA_hydrolase_N"/>
    <property type="match status" value="1"/>
</dbReference>
<dbReference type="RefSeq" id="WP_024088420.1">
    <property type="nucleotide sequence ID" value="NC_023135.1"/>
</dbReference>
<dbReference type="Gene3D" id="2.30.30.230">
    <property type="entry name" value="Fumarylacetoacetase, N-terminal domain"/>
    <property type="match status" value="1"/>
</dbReference>
<feature type="active site" description="Proton acceptor" evidence="11">
    <location>
        <position position="132"/>
    </location>
</feature>
<keyword evidence="6" id="KW-0378">Hydrolase</keyword>
<feature type="binding site" evidence="13">
    <location>
        <position position="230"/>
    </location>
    <ligand>
        <name>Ca(2+)</name>
        <dbReference type="ChEBI" id="CHEBI:29108"/>
    </ligand>
</feature>
<dbReference type="PANTHER" id="PTHR43069:SF2">
    <property type="entry name" value="FUMARYLACETOACETASE"/>
    <property type="match status" value="1"/>
</dbReference>